<reference evidence="3" key="2">
    <citation type="submission" date="2015-01" db="EMBL/GenBank/DDBJ databases">
        <title>Evolutionary Origins and Diversification of the Mycorrhizal Mutualists.</title>
        <authorList>
            <consortium name="DOE Joint Genome Institute"/>
            <consortium name="Mycorrhizal Genomics Consortium"/>
            <person name="Kohler A."/>
            <person name="Kuo A."/>
            <person name="Nagy L.G."/>
            <person name="Floudas D."/>
            <person name="Copeland A."/>
            <person name="Barry K.W."/>
            <person name="Cichocki N."/>
            <person name="Veneault-Fourrey C."/>
            <person name="LaButti K."/>
            <person name="Lindquist E.A."/>
            <person name="Lipzen A."/>
            <person name="Lundell T."/>
            <person name="Morin E."/>
            <person name="Murat C."/>
            <person name="Riley R."/>
            <person name="Ohm R."/>
            <person name="Sun H."/>
            <person name="Tunlid A."/>
            <person name="Henrissat B."/>
            <person name="Grigoriev I.V."/>
            <person name="Hibbett D.S."/>
            <person name="Martin F."/>
        </authorList>
    </citation>
    <scope>NUCLEOTIDE SEQUENCE [LARGE SCALE GENOMIC DNA]</scope>
    <source>
        <strain evidence="3">h7</strain>
    </source>
</reference>
<keyword evidence="3" id="KW-1185">Reference proteome</keyword>
<feature type="compositionally biased region" description="Basic and acidic residues" evidence="1">
    <location>
        <begin position="489"/>
        <end position="507"/>
    </location>
</feature>
<feature type="compositionally biased region" description="Basic and acidic residues" evidence="1">
    <location>
        <begin position="214"/>
        <end position="336"/>
    </location>
</feature>
<feature type="region of interest" description="Disordered" evidence="1">
    <location>
        <begin position="622"/>
        <end position="647"/>
    </location>
</feature>
<name>A0A0C2Z481_HEBCY</name>
<feature type="region of interest" description="Disordered" evidence="1">
    <location>
        <begin position="732"/>
        <end position="754"/>
    </location>
</feature>
<feature type="region of interest" description="Disordered" evidence="1">
    <location>
        <begin position="530"/>
        <end position="554"/>
    </location>
</feature>
<protein>
    <submittedName>
        <fullName evidence="2">Uncharacterized protein</fullName>
    </submittedName>
</protein>
<gene>
    <name evidence="2" type="ORF">M413DRAFT_439745</name>
</gene>
<dbReference type="EMBL" id="KN831769">
    <property type="protein sequence ID" value="KIM48042.1"/>
    <property type="molecule type" value="Genomic_DNA"/>
</dbReference>
<proteinExistence type="predicted"/>
<feature type="compositionally biased region" description="Polar residues" evidence="1">
    <location>
        <begin position="19"/>
        <end position="39"/>
    </location>
</feature>
<feature type="compositionally biased region" description="Basic and acidic residues" evidence="1">
    <location>
        <begin position="84"/>
        <end position="106"/>
    </location>
</feature>
<dbReference type="HOGENOM" id="CLU_286966_0_0_1"/>
<feature type="compositionally biased region" description="Polar residues" evidence="1">
    <location>
        <begin position="1"/>
        <end position="11"/>
    </location>
</feature>
<feature type="compositionally biased region" description="Polar residues" evidence="1">
    <location>
        <begin position="623"/>
        <end position="647"/>
    </location>
</feature>
<feature type="region of interest" description="Disordered" evidence="1">
    <location>
        <begin position="1041"/>
        <end position="1060"/>
    </location>
</feature>
<feature type="compositionally biased region" description="Polar residues" evidence="1">
    <location>
        <begin position="441"/>
        <end position="456"/>
    </location>
</feature>
<evidence type="ECO:0000256" key="1">
    <source>
        <dbReference type="SAM" id="MobiDB-lite"/>
    </source>
</evidence>
<feature type="compositionally biased region" description="Basic and acidic residues" evidence="1">
    <location>
        <begin position="137"/>
        <end position="179"/>
    </location>
</feature>
<evidence type="ECO:0000313" key="2">
    <source>
        <dbReference type="EMBL" id="KIM48042.1"/>
    </source>
</evidence>
<feature type="region of interest" description="Disordered" evidence="1">
    <location>
        <begin position="481"/>
        <end position="507"/>
    </location>
</feature>
<feature type="compositionally biased region" description="Low complexity" evidence="1">
    <location>
        <begin position="538"/>
        <end position="550"/>
    </location>
</feature>
<reference evidence="2 3" key="1">
    <citation type="submission" date="2014-04" db="EMBL/GenBank/DDBJ databases">
        <authorList>
            <consortium name="DOE Joint Genome Institute"/>
            <person name="Kuo A."/>
            <person name="Gay G."/>
            <person name="Dore J."/>
            <person name="Kohler A."/>
            <person name="Nagy L.G."/>
            <person name="Floudas D."/>
            <person name="Copeland A."/>
            <person name="Barry K.W."/>
            <person name="Cichocki N."/>
            <person name="Veneault-Fourrey C."/>
            <person name="LaButti K."/>
            <person name="Lindquist E.A."/>
            <person name="Lipzen A."/>
            <person name="Lundell T."/>
            <person name="Morin E."/>
            <person name="Murat C."/>
            <person name="Sun H."/>
            <person name="Tunlid A."/>
            <person name="Henrissat B."/>
            <person name="Grigoriev I.V."/>
            <person name="Hibbett D.S."/>
            <person name="Martin F."/>
            <person name="Nordberg H.P."/>
            <person name="Cantor M.N."/>
            <person name="Hua S.X."/>
        </authorList>
    </citation>
    <scope>NUCLEOTIDE SEQUENCE [LARGE SCALE GENOMIC DNA]</scope>
    <source>
        <strain evidence="3">h7</strain>
    </source>
</reference>
<feature type="compositionally biased region" description="Polar residues" evidence="1">
    <location>
        <begin position="53"/>
        <end position="64"/>
    </location>
</feature>
<feature type="compositionally biased region" description="Polar residues" evidence="1">
    <location>
        <begin position="119"/>
        <end position="136"/>
    </location>
</feature>
<dbReference type="Proteomes" id="UP000053424">
    <property type="component" value="Unassembled WGS sequence"/>
</dbReference>
<feature type="region of interest" description="Disordered" evidence="1">
    <location>
        <begin position="1"/>
        <end position="460"/>
    </location>
</feature>
<dbReference type="AlphaFoldDB" id="A0A0C2Z481"/>
<accession>A0A0C2Z481</accession>
<dbReference type="OrthoDB" id="2504266at2759"/>
<evidence type="ECO:0000313" key="3">
    <source>
        <dbReference type="Proteomes" id="UP000053424"/>
    </source>
</evidence>
<feature type="compositionally biased region" description="Basic and acidic residues" evidence="1">
    <location>
        <begin position="344"/>
        <end position="394"/>
    </location>
</feature>
<organism evidence="2 3">
    <name type="scientific">Hebeloma cylindrosporum</name>
    <dbReference type="NCBI Taxonomy" id="76867"/>
    <lineage>
        <taxon>Eukaryota</taxon>
        <taxon>Fungi</taxon>
        <taxon>Dikarya</taxon>
        <taxon>Basidiomycota</taxon>
        <taxon>Agaricomycotina</taxon>
        <taxon>Agaricomycetes</taxon>
        <taxon>Agaricomycetidae</taxon>
        <taxon>Agaricales</taxon>
        <taxon>Agaricineae</taxon>
        <taxon>Hymenogastraceae</taxon>
        <taxon>Hebeloma</taxon>
    </lineage>
</organism>
<feature type="compositionally biased region" description="Polar residues" evidence="1">
    <location>
        <begin position="733"/>
        <end position="754"/>
    </location>
</feature>
<dbReference type="STRING" id="686832.A0A0C2Z481"/>
<feature type="compositionally biased region" description="Basic and acidic residues" evidence="1">
    <location>
        <begin position="424"/>
        <end position="437"/>
    </location>
</feature>
<feature type="region of interest" description="Disordered" evidence="1">
    <location>
        <begin position="903"/>
        <end position="964"/>
    </location>
</feature>
<sequence length="1105" mass="123248">MSTLPTESLPINNPEDSKSTQQSALNGSPQNHNAQQQLENPPHPPPPFRRYTRQQLVHLSTSSLVKPPPNMPELKVWFGSENENIVKKEDPLTPSTARERRFRRDADDGDAPSRPTFRSGLTQPSQMGNFKHQSLRANDRDRERERDRDGEKERERDIRDKEGQERLRHLSDKYDRDRLAQPQSNPRNKERDPAPHLNAPTRPAQALASSTASRRTETRESVKKKIGEASEDWRRGAEPPRTGRDDRAENGRREDRDRARSRVRDSSRAKRDPSPSRKDRERDEPRERTLRDDHRRDDARRDRDFDTEEDARRWRDDGKREERIAARRERGRDKGNQDGQWEGGTDRRWTPGDDRDGRYKRSSGRERRTANGPDDIKDRDDRRDKEREKEKEPAWMDTYVPGDSSPGILGGHGLSGELDGIQAFKKEQKDKELKDKAANLSAPSVSQDLAETSSVLQADMKQEPLDEIQLFKRMMLKDQQNLNPNAFPNHHESHSSSKDDGISTKPRHDISIEDSATITGFPGLVSKIDHSQLRTSKDPPSSTDSSSVTLDSKEPLSLTEVLPIPDLSLNRTSANVYASFAAPETSQINPAKQAAEPNATPSFQPPAGSRLLAFAKTPANLGSVDSNLHPSHESTQNYSRPESSQPLSAFSPFEEQRRQAHGFEDIRDIGVPSNHLNIHHRPMEPVFNANSPDPNFNGVSGPKGSRFAKFFDGKGRDGVASSKQQLPGVFLSPSPNQNHRPEQSSFGGLNVNSGDGRTMDDLFAMLRNSTQQGNMTQSPNVSTPLTNNGTLSAQGPGLYTLQQHSLVQNTQHHGNRLEALYDSRADDRSFVPDGMVPGLRPIPPLRRDNNPAQFGDDDSMHYNLQRIAQQQQSRNLDSLYPGPTPIYGQQTNRQAGLAMQSLQQPHYRGGPSPNLSQLGPLPTGPPQQRLPPGLANLGGRPPHEPSQFIGLPGPPSNGPQNSLHTNPLLQQQQQQLPFNNFNVNNGFNSALPRGPALSSHVHNCNAQQHPLGNIGHPNMDPRLANHHHLMGLGGSGVGGNRTNGSFPHQGSAAPSHPVMRSQQQPHLMPHMLPQMLPPHLQQQGHPGSNQPTHDLMALLMGGHRE</sequence>
<feature type="region of interest" description="Disordered" evidence="1">
    <location>
        <begin position="837"/>
        <end position="858"/>
    </location>
</feature>